<reference evidence="1" key="3">
    <citation type="submission" date="2022-06" db="UniProtKB">
        <authorList>
            <consortium name="EnsemblPlants"/>
        </authorList>
    </citation>
    <scope>IDENTIFICATION</scope>
</reference>
<organism evidence="1 2">
    <name type="scientific">Triticum urartu</name>
    <name type="common">Red wild einkorn</name>
    <name type="synonym">Crithodium urartu</name>
    <dbReference type="NCBI Taxonomy" id="4572"/>
    <lineage>
        <taxon>Eukaryota</taxon>
        <taxon>Viridiplantae</taxon>
        <taxon>Streptophyta</taxon>
        <taxon>Embryophyta</taxon>
        <taxon>Tracheophyta</taxon>
        <taxon>Spermatophyta</taxon>
        <taxon>Magnoliopsida</taxon>
        <taxon>Liliopsida</taxon>
        <taxon>Poales</taxon>
        <taxon>Poaceae</taxon>
        <taxon>BOP clade</taxon>
        <taxon>Pooideae</taxon>
        <taxon>Triticodae</taxon>
        <taxon>Triticeae</taxon>
        <taxon>Triticinae</taxon>
        <taxon>Triticum</taxon>
    </lineage>
</organism>
<dbReference type="Proteomes" id="UP000015106">
    <property type="component" value="Chromosome 4"/>
</dbReference>
<dbReference type="Gramene" id="TuG1812G0400001775.01.T01">
    <property type="protein sequence ID" value="TuG1812G0400001775.01.T01.cds309887"/>
    <property type="gene ID" value="TuG1812G0400001775.01"/>
</dbReference>
<dbReference type="AlphaFoldDB" id="A0A8R7U7S8"/>
<protein>
    <submittedName>
        <fullName evidence="1">Uncharacterized protein</fullName>
    </submittedName>
</protein>
<sequence>MQARRHCWSFPTRSDCWSRDMRRLPQARQDEIVVVLGGGVQHPLSPSAFADQQK</sequence>
<evidence type="ECO:0000313" key="1">
    <source>
        <dbReference type="EnsemblPlants" id="TuG1812G0400001775.01.T01.cds309887"/>
    </source>
</evidence>
<name>A0A8R7U7S8_TRIUA</name>
<proteinExistence type="predicted"/>
<evidence type="ECO:0000313" key="2">
    <source>
        <dbReference type="Proteomes" id="UP000015106"/>
    </source>
</evidence>
<dbReference type="EnsemblPlants" id="TuG1812G0400001775.01.T01">
    <property type="protein sequence ID" value="TuG1812G0400001775.01.T01.cds309887"/>
    <property type="gene ID" value="TuG1812G0400001775.01"/>
</dbReference>
<keyword evidence="2" id="KW-1185">Reference proteome</keyword>
<reference evidence="2" key="1">
    <citation type="journal article" date="2013" name="Nature">
        <title>Draft genome of the wheat A-genome progenitor Triticum urartu.</title>
        <authorList>
            <person name="Ling H.Q."/>
            <person name="Zhao S."/>
            <person name="Liu D."/>
            <person name="Wang J."/>
            <person name="Sun H."/>
            <person name="Zhang C."/>
            <person name="Fan H."/>
            <person name="Li D."/>
            <person name="Dong L."/>
            <person name="Tao Y."/>
            <person name="Gao C."/>
            <person name="Wu H."/>
            <person name="Li Y."/>
            <person name="Cui Y."/>
            <person name="Guo X."/>
            <person name="Zheng S."/>
            <person name="Wang B."/>
            <person name="Yu K."/>
            <person name="Liang Q."/>
            <person name="Yang W."/>
            <person name="Lou X."/>
            <person name="Chen J."/>
            <person name="Feng M."/>
            <person name="Jian J."/>
            <person name="Zhang X."/>
            <person name="Luo G."/>
            <person name="Jiang Y."/>
            <person name="Liu J."/>
            <person name="Wang Z."/>
            <person name="Sha Y."/>
            <person name="Zhang B."/>
            <person name="Wu H."/>
            <person name="Tang D."/>
            <person name="Shen Q."/>
            <person name="Xue P."/>
            <person name="Zou S."/>
            <person name="Wang X."/>
            <person name="Liu X."/>
            <person name="Wang F."/>
            <person name="Yang Y."/>
            <person name="An X."/>
            <person name="Dong Z."/>
            <person name="Zhang K."/>
            <person name="Zhang X."/>
            <person name="Luo M.C."/>
            <person name="Dvorak J."/>
            <person name="Tong Y."/>
            <person name="Wang J."/>
            <person name="Yang H."/>
            <person name="Li Z."/>
            <person name="Wang D."/>
            <person name="Zhang A."/>
            <person name="Wang J."/>
        </authorList>
    </citation>
    <scope>NUCLEOTIDE SEQUENCE</scope>
    <source>
        <strain evidence="2">cv. G1812</strain>
    </source>
</reference>
<reference evidence="1" key="2">
    <citation type="submission" date="2018-03" db="EMBL/GenBank/DDBJ databases">
        <title>The Triticum urartu genome reveals the dynamic nature of wheat genome evolution.</title>
        <authorList>
            <person name="Ling H."/>
            <person name="Ma B."/>
            <person name="Shi X."/>
            <person name="Liu H."/>
            <person name="Dong L."/>
            <person name="Sun H."/>
            <person name="Cao Y."/>
            <person name="Gao Q."/>
            <person name="Zheng S."/>
            <person name="Li Y."/>
            <person name="Yu Y."/>
            <person name="Du H."/>
            <person name="Qi M."/>
            <person name="Li Y."/>
            <person name="Yu H."/>
            <person name="Cui Y."/>
            <person name="Wang N."/>
            <person name="Chen C."/>
            <person name="Wu H."/>
            <person name="Zhao Y."/>
            <person name="Zhang J."/>
            <person name="Li Y."/>
            <person name="Zhou W."/>
            <person name="Zhang B."/>
            <person name="Hu W."/>
            <person name="Eijk M."/>
            <person name="Tang J."/>
            <person name="Witsenboer H."/>
            <person name="Zhao S."/>
            <person name="Li Z."/>
            <person name="Zhang A."/>
            <person name="Wang D."/>
            <person name="Liang C."/>
        </authorList>
    </citation>
    <scope>NUCLEOTIDE SEQUENCE [LARGE SCALE GENOMIC DNA]</scope>
    <source>
        <strain evidence="1">cv. G1812</strain>
    </source>
</reference>
<accession>A0A8R7U7S8</accession>